<dbReference type="Pfam" id="PF02798">
    <property type="entry name" value="GST_N"/>
    <property type="match status" value="1"/>
</dbReference>
<evidence type="ECO:0000259" key="6">
    <source>
        <dbReference type="PROSITE" id="PS50404"/>
    </source>
</evidence>
<evidence type="ECO:0000313" key="8">
    <source>
        <dbReference type="Proteomes" id="UP000095282"/>
    </source>
</evidence>
<dbReference type="PROSITE" id="PS50404">
    <property type="entry name" value="GST_NTER"/>
    <property type="match status" value="1"/>
</dbReference>
<dbReference type="InterPro" id="IPR040079">
    <property type="entry name" value="Glutathione_S-Trfase"/>
</dbReference>
<name>A0A1I7TSF9_9PELO</name>
<dbReference type="STRING" id="1561998.A0A1I7TSF9"/>
<comment type="similarity">
    <text evidence="3">Belongs to the GST superfamily. Sigma family.</text>
</comment>
<feature type="domain" description="GST C-terminal" evidence="7">
    <location>
        <begin position="86"/>
        <end position="214"/>
    </location>
</feature>
<dbReference type="CDD" id="cd03039">
    <property type="entry name" value="GST_N_Sigma_like"/>
    <property type="match status" value="1"/>
</dbReference>
<dbReference type="GO" id="GO:0004364">
    <property type="term" value="F:glutathione transferase activity"/>
    <property type="evidence" value="ECO:0007669"/>
    <property type="project" value="UniProtKB-EC"/>
</dbReference>
<evidence type="ECO:0000259" key="7">
    <source>
        <dbReference type="PROSITE" id="PS50405"/>
    </source>
</evidence>
<dbReference type="Pfam" id="PF14497">
    <property type="entry name" value="GST_C_3"/>
    <property type="match status" value="1"/>
</dbReference>
<evidence type="ECO:0000256" key="5">
    <source>
        <dbReference type="ARBA" id="ARBA00078118"/>
    </source>
</evidence>
<dbReference type="PROSITE" id="PS50405">
    <property type="entry name" value="GST_CTER"/>
    <property type="match status" value="1"/>
</dbReference>
<dbReference type="InterPro" id="IPR004046">
    <property type="entry name" value="GST_C"/>
</dbReference>
<dbReference type="FunFam" id="1.20.1050.10:FF:000031">
    <property type="entry name" value="Glutathione S-Transferase"/>
    <property type="match status" value="1"/>
</dbReference>
<dbReference type="CDD" id="cd03192">
    <property type="entry name" value="GST_C_Sigma_like"/>
    <property type="match status" value="1"/>
</dbReference>
<dbReference type="PANTHER" id="PTHR11571:SF42">
    <property type="entry name" value="GLUTATHIONE S-TRANSFERASE"/>
    <property type="match status" value="1"/>
</dbReference>
<dbReference type="GO" id="GO:0005737">
    <property type="term" value="C:cytoplasm"/>
    <property type="evidence" value="ECO:0007669"/>
    <property type="project" value="UniProtKB-ARBA"/>
</dbReference>
<dbReference type="SFLD" id="SFLDG00363">
    <property type="entry name" value="AMPS_(cytGST):_Alpha-__Mu-__Pi"/>
    <property type="match status" value="1"/>
</dbReference>
<dbReference type="InterPro" id="IPR004045">
    <property type="entry name" value="Glutathione_S-Trfase_N"/>
</dbReference>
<dbReference type="PANTHER" id="PTHR11571">
    <property type="entry name" value="GLUTATHIONE S-TRANSFERASE"/>
    <property type="match status" value="1"/>
</dbReference>
<evidence type="ECO:0000256" key="4">
    <source>
        <dbReference type="ARBA" id="ARBA00047960"/>
    </source>
</evidence>
<keyword evidence="8" id="KW-1185">Reference proteome</keyword>
<dbReference type="InterPro" id="IPR050213">
    <property type="entry name" value="GST_superfamily"/>
</dbReference>
<dbReference type="SFLD" id="SFLDS00019">
    <property type="entry name" value="Glutathione_Transferase_(cytos"/>
    <property type="match status" value="1"/>
</dbReference>
<dbReference type="Gene3D" id="1.20.1050.10">
    <property type="match status" value="1"/>
</dbReference>
<dbReference type="WBParaSite" id="Csp11.Scaffold629.g11311.t1">
    <property type="protein sequence ID" value="Csp11.Scaffold629.g11311.t1"/>
    <property type="gene ID" value="Csp11.Scaffold629.g11311"/>
</dbReference>
<dbReference type="SUPFAM" id="SSF52833">
    <property type="entry name" value="Thioredoxin-like"/>
    <property type="match status" value="1"/>
</dbReference>
<organism evidence="8 9">
    <name type="scientific">Caenorhabditis tropicalis</name>
    <dbReference type="NCBI Taxonomy" id="1561998"/>
    <lineage>
        <taxon>Eukaryota</taxon>
        <taxon>Metazoa</taxon>
        <taxon>Ecdysozoa</taxon>
        <taxon>Nematoda</taxon>
        <taxon>Chromadorea</taxon>
        <taxon>Rhabditida</taxon>
        <taxon>Rhabditina</taxon>
        <taxon>Rhabditomorpha</taxon>
        <taxon>Rhabditoidea</taxon>
        <taxon>Rhabditidae</taxon>
        <taxon>Peloderinae</taxon>
        <taxon>Caenorhabditis</taxon>
    </lineage>
</organism>
<dbReference type="InterPro" id="IPR010987">
    <property type="entry name" value="Glutathione-S-Trfase_C-like"/>
</dbReference>
<dbReference type="GO" id="GO:0006749">
    <property type="term" value="P:glutathione metabolic process"/>
    <property type="evidence" value="ECO:0007669"/>
    <property type="project" value="TreeGrafter"/>
</dbReference>
<feature type="domain" description="GST N-terminal" evidence="6">
    <location>
        <begin position="2"/>
        <end position="84"/>
    </location>
</feature>
<dbReference type="EC" id="2.5.1.18" evidence="1"/>
<dbReference type="SUPFAM" id="SSF47616">
    <property type="entry name" value="GST C-terminal domain-like"/>
    <property type="match status" value="1"/>
</dbReference>
<evidence type="ECO:0000313" key="9">
    <source>
        <dbReference type="WBParaSite" id="Csp11.Scaffold629.g11311.t1"/>
    </source>
</evidence>
<evidence type="ECO:0000256" key="3">
    <source>
        <dbReference type="ARBA" id="ARBA00038317"/>
    </source>
</evidence>
<dbReference type="Proteomes" id="UP000095282">
    <property type="component" value="Unplaced"/>
</dbReference>
<keyword evidence="2" id="KW-0808">Transferase</keyword>
<accession>A0A1I7TSF9</accession>
<dbReference type="SFLD" id="SFLDG01205">
    <property type="entry name" value="AMPS.1"/>
    <property type="match status" value="1"/>
</dbReference>
<evidence type="ECO:0000256" key="1">
    <source>
        <dbReference type="ARBA" id="ARBA00012452"/>
    </source>
</evidence>
<dbReference type="AlphaFoldDB" id="A0A1I7TSF9"/>
<protein>
    <recommendedName>
        <fullName evidence="1">glutathione transferase</fullName>
        <ecNumber evidence="1">2.5.1.18</ecNumber>
    </recommendedName>
    <alternativeName>
        <fullName evidence="5">GST class-sigma</fullName>
    </alternativeName>
</protein>
<dbReference type="InterPro" id="IPR036249">
    <property type="entry name" value="Thioredoxin-like_sf"/>
</dbReference>
<sequence length="214" mass="24655">MPQYKLTYFDLRGWAEPARQLFHLSHTPYDDVRIPMADSEKSWEKLKDSTPFGQLPVLNVDGKFDIPQSAAICRFLARKFGYAGKNEQEEAWADAIVDQYKDFSVAFKTLIFAARAGKPQDEILKIRYEIFNPSRDAYFEILNGILEKNPSGYLVGDGLTWADLVIADNLHSLEKLKAMDDDNEMHQNLKKYKERIYSTPDLEDHIATRLDSEV</sequence>
<reference evidence="9" key="1">
    <citation type="submission" date="2016-11" db="UniProtKB">
        <authorList>
            <consortium name="WormBaseParasite"/>
        </authorList>
    </citation>
    <scope>IDENTIFICATION</scope>
</reference>
<dbReference type="FunFam" id="3.40.30.10:FF:000189">
    <property type="entry name" value="Glutathione S-Transferase"/>
    <property type="match status" value="1"/>
</dbReference>
<dbReference type="InterPro" id="IPR036282">
    <property type="entry name" value="Glutathione-S-Trfase_C_sf"/>
</dbReference>
<dbReference type="Gene3D" id="3.40.30.10">
    <property type="entry name" value="Glutaredoxin"/>
    <property type="match status" value="1"/>
</dbReference>
<evidence type="ECO:0000256" key="2">
    <source>
        <dbReference type="ARBA" id="ARBA00022679"/>
    </source>
</evidence>
<comment type="catalytic activity">
    <reaction evidence="4">
        <text>RX + glutathione = an S-substituted glutathione + a halide anion + H(+)</text>
        <dbReference type="Rhea" id="RHEA:16437"/>
        <dbReference type="ChEBI" id="CHEBI:15378"/>
        <dbReference type="ChEBI" id="CHEBI:16042"/>
        <dbReference type="ChEBI" id="CHEBI:17792"/>
        <dbReference type="ChEBI" id="CHEBI:57925"/>
        <dbReference type="ChEBI" id="CHEBI:90779"/>
        <dbReference type="EC" id="2.5.1.18"/>
    </reaction>
</comment>
<proteinExistence type="inferred from homology"/>